<proteinExistence type="predicted"/>
<dbReference type="InterPro" id="IPR025497">
    <property type="entry name" value="PatA-like_N"/>
</dbReference>
<evidence type="ECO:0000259" key="1">
    <source>
        <dbReference type="Pfam" id="PF14332"/>
    </source>
</evidence>
<dbReference type="InterPro" id="IPR043128">
    <property type="entry name" value="Rev_trsase/Diguanyl_cyclase"/>
</dbReference>
<dbReference type="AlphaFoldDB" id="A0A8J7TMI4"/>
<evidence type="ECO:0000313" key="2">
    <source>
        <dbReference type="EMBL" id="MBN8661056.1"/>
    </source>
</evidence>
<reference evidence="2" key="1">
    <citation type="submission" date="2021-02" db="EMBL/GenBank/DDBJ databases">
        <title>Genome-Resolved Metagenomics of a Microbial Community Performing Photosynthetic Biological Nutrient Removal.</title>
        <authorList>
            <person name="Mcdaniel E.A."/>
        </authorList>
    </citation>
    <scope>NUCLEOTIDE SEQUENCE</scope>
    <source>
        <strain evidence="2">UWPOB_OBS1</strain>
    </source>
</reference>
<accession>A0A8J7TMI4</accession>
<organism evidence="2 3">
    <name type="scientific">Candidatus Obscuribacter phosphatis</name>
    <dbReference type="NCBI Taxonomy" id="1906157"/>
    <lineage>
        <taxon>Bacteria</taxon>
        <taxon>Bacillati</taxon>
        <taxon>Candidatus Melainabacteria</taxon>
        <taxon>Candidatus Obscuribacterales</taxon>
        <taxon>Candidatus Obscuribacteraceae</taxon>
        <taxon>Candidatus Obscuribacter</taxon>
    </lineage>
</organism>
<evidence type="ECO:0000313" key="3">
    <source>
        <dbReference type="Proteomes" id="UP000664277"/>
    </source>
</evidence>
<dbReference type="PANTHER" id="PTHR36304:SF4">
    <property type="entry name" value="DUF4388 DOMAIN-CONTAINING PROTEIN"/>
    <property type="match status" value="1"/>
</dbReference>
<feature type="domain" description="PatA-like N-terminal" evidence="1">
    <location>
        <begin position="162"/>
        <end position="260"/>
    </location>
</feature>
<dbReference type="Gene3D" id="3.30.70.270">
    <property type="match status" value="1"/>
</dbReference>
<comment type="caution">
    <text evidence="2">The sequence shown here is derived from an EMBL/GenBank/DDBJ whole genome shotgun (WGS) entry which is preliminary data.</text>
</comment>
<dbReference type="EMBL" id="JAFLCK010000015">
    <property type="protein sequence ID" value="MBN8661056.1"/>
    <property type="molecule type" value="Genomic_DNA"/>
</dbReference>
<sequence length="534" mass="59564">MYRPKKDNTLPPLRMDPLSRMPDVEHLTEALDQARNNEGRLVELTWPKPGHNLQLLLTVIFIAGGGDPLWTFGEREIRQPINELWRYASGDPTLIYNLVLAECTGEVVANDDGSQQVVLDASKFTSNTTSSYSTSLLGMQATSGTRYPVVNTSKSTRDATMEGQLEDMSIPNLLQSIVMAKMTGRLFVDAGNAASELFFEEGVLLHASALDVAGDQALMELVTWEKGKFYFYRDEKTIQRTIGRRLDAILMEGITLLDQSKFLMEQGLKMESYLDKKYPNLSESEFDGRVSAGAPVPAELQKQFYIALDGCTSLFDLLRRKPMVKKDWVAIIFNLVQCDLITIAKKPSKIDKTSFLESSLIDKAAIERVRTLLARPETGIVSYPNFHFFLDQEFTRYQLYKVPCSLIVFELRMLLPNSLEPLSIPAMKEAASRIRGMLSPLDVFAHFETISYAILLPNTEPASAAMLAHRILENLRGPLLPGVDNLAMAFGVAGIPEDCKDMGLLVSAAKASKLVAQRNNYPIVMFKDMQAPNA</sequence>
<dbReference type="PANTHER" id="PTHR36304">
    <property type="entry name" value="DOMAIN GTPASE-ACTIVATING PROTEIN, PUTATIVE-RELATED-RELATED"/>
    <property type="match status" value="1"/>
</dbReference>
<gene>
    <name evidence="2" type="ORF">J0M35_11875</name>
</gene>
<dbReference type="Proteomes" id="UP000664277">
    <property type="component" value="Unassembled WGS sequence"/>
</dbReference>
<name>A0A8J7TMI4_9BACT</name>
<protein>
    <submittedName>
        <fullName evidence="2">DUF4388 domain-containing protein</fullName>
    </submittedName>
</protein>
<dbReference type="Pfam" id="PF14332">
    <property type="entry name" value="DUF4388"/>
    <property type="match status" value="1"/>
</dbReference>
<dbReference type="SUPFAM" id="SSF55073">
    <property type="entry name" value="Nucleotide cyclase"/>
    <property type="match status" value="1"/>
</dbReference>
<dbReference type="InterPro" id="IPR029787">
    <property type="entry name" value="Nucleotide_cyclase"/>
</dbReference>